<gene>
    <name evidence="1" type="ORF">SCLCIDRAFT_92632</name>
</gene>
<feature type="non-terminal residue" evidence="1">
    <location>
        <position position="168"/>
    </location>
</feature>
<dbReference type="InParanoid" id="A0A0C2Z134"/>
<dbReference type="OrthoDB" id="3208495at2759"/>
<dbReference type="AlphaFoldDB" id="A0A0C2Z134"/>
<proteinExistence type="predicted"/>
<protein>
    <submittedName>
        <fullName evidence="1">Uncharacterized protein</fullName>
    </submittedName>
</protein>
<keyword evidence="2" id="KW-1185">Reference proteome</keyword>
<organism evidence="1 2">
    <name type="scientific">Scleroderma citrinum Foug A</name>
    <dbReference type="NCBI Taxonomy" id="1036808"/>
    <lineage>
        <taxon>Eukaryota</taxon>
        <taxon>Fungi</taxon>
        <taxon>Dikarya</taxon>
        <taxon>Basidiomycota</taxon>
        <taxon>Agaricomycotina</taxon>
        <taxon>Agaricomycetes</taxon>
        <taxon>Agaricomycetidae</taxon>
        <taxon>Boletales</taxon>
        <taxon>Sclerodermatineae</taxon>
        <taxon>Sclerodermataceae</taxon>
        <taxon>Scleroderma</taxon>
    </lineage>
</organism>
<feature type="non-terminal residue" evidence="1">
    <location>
        <position position="1"/>
    </location>
</feature>
<name>A0A0C2Z134_9AGAM</name>
<evidence type="ECO:0000313" key="2">
    <source>
        <dbReference type="Proteomes" id="UP000053989"/>
    </source>
</evidence>
<reference evidence="1 2" key="1">
    <citation type="submission" date="2014-04" db="EMBL/GenBank/DDBJ databases">
        <authorList>
            <consortium name="DOE Joint Genome Institute"/>
            <person name="Kuo A."/>
            <person name="Kohler A."/>
            <person name="Nagy L.G."/>
            <person name="Floudas D."/>
            <person name="Copeland A."/>
            <person name="Barry K.W."/>
            <person name="Cichocki N."/>
            <person name="Veneault-Fourrey C."/>
            <person name="LaButti K."/>
            <person name="Lindquist E.A."/>
            <person name="Lipzen A."/>
            <person name="Lundell T."/>
            <person name="Morin E."/>
            <person name="Murat C."/>
            <person name="Sun H."/>
            <person name="Tunlid A."/>
            <person name="Henrissat B."/>
            <person name="Grigoriev I.V."/>
            <person name="Hibbett D.S."/>
            <person name="Martin F."/>
            <person name="Nordberg H.P."/>
            <person name="Cantor M.N."/>
            <person name="Hua S.X."/>
        </authorList>
    </citation>
    <scope>NUCLEOTIDE SEQUENCE [LARGE SCALE GENOMIC DNA]</scope>
    <source>
        <strain evidence="1 2">Foug A</strain>
    </source>
</reference>
<sequence>PYPNRSSFLLGDWYWNGGIQKSKESFKELMKIVGNPKFRPERVNSTRWDSINAQLQAGAEETGPGQPFEGAGWTKTAVTIKVPFHKRTLKPGVYNYYVGDMYHRSLISVIREKLANPQHDEFFHYQPYNLFWQCRESPPINVYGELYTSETFLKAHQDLHQSPPELGC</sequence>
<dbReference type="HOGENOM" id="CLU_042836_1_1_1"/>
<accession>A0A0C2Z134</accession>
<dbReference type="STRING" id="1036808.A0A0C2Z134"/>
<reference evidence="2" key="2">
    <citation type="submission" date="2015-01" db="EMBL/GenBank/DDBJ databases">
        <title>Evolutionary Origins and Diversification of the Mycorrhizal Mutualists.</title>
        <authorList>
            <consortium name="DOE Joint Genome Institute"/>
            <consortium name="Mycorrhizal Genomics Consortium"/>
            <person name="Kohler A."/>
            <person name="Kuo A."/>
            <person name="Nagy L.G."/>
            <person name="Floudas D."/>
            <person name="Copeland A."/>
            <person name="Barry K.W."/>
            <person name="Cichocki N."/>
            <person name="Veneault-Fourrey C."/>
            <person name="LaButti K."/>
            <person name="Lindquist E.A."/>
            <person name="Lipzen A."/>
            <person name="Lundell T."/>
            <person name="Morin E."/>
            <person name="Murat C."/>
            <person name="Riley R."/>
            <person name="Ohm R."/>
            <person name="Sun H."/>
            <person name="Tunlid A."/>
            <person name="Henrissat B."/>
            <person name="Grigoriev I.V."/>
            <person name="Hibbett D.S."/>
            <person name="Martin F."/>
        </authorList>
    </citation>
    <scope>NUCLEOTIDE SEQUENCE [LARGE SCALE GENOMIC DNA]</scope>
    <source>
        <strain evidence="2">Foug A</strain>
    </source>
</reference>
<dbReference type="Proteomes" id="UP000053989">
    <property type="component" value="Unassembled WGS sequence"/>
</dbReference>
<evidence type="ECO:0000313" key="1">
    <source>
        <dbReference type="EMBL" id="KIM55538.1"/>
    </source>
</evidence>
<dbReference type="EMBL" id="KN822132">
    <property type="protein sequence ID" value="KIM55538.1"/>
    <property type="molecule type" value="Genomic_DNA"/>
</dbReference>